<protein>
    <submittedName>
        <fullName evidence="2">Uncharacterized protein</fullName>
    </submittedName>
</protein>
<reference evidence="2" key="1">
    <citation type="submission" date="2023-03" db="EMBL/GenBank/DDBJ databases">
        <title>Chitinimonas shenzhenensis gen. nov., sp. nov., a novel member of family Burkholderiaceae isolated from activated sludge collected in Shen Zhen, China.</title>
        <authorList>
            <person name="Wang X."/>
        </authorList>
    </citation>
    <scope>NUCLEOTIDE SEQUENCE</scope>
    <source>
        <strain evidence="2">DQS-5</strain>
    </source>
</reference>
<feature type="region of interest" description="Disordered" evidence="1">
    <location>
        <begin position="36"/>
        <end position="59"/>
    </location>
</feature>
<dbReference type="RefSeq" id="WP_284102613.1">
    <property type="nucleotide sequence ID" value="NZ_JARRAF010000035.1"/>
</dbReference>
<name>A0ABT7E2M4_9NEIS</name>
<evidence type="ECO:0000256" key="1">
    <source>
        <dbReference type="SAM" id="MobiDB-lite"/>
    </source>
</evidence>
<feature type="compositionally biased region" description="Polar residues" evidence="1">
    <location>
        <begin position="39"/>
        <end position="48"/>
    </location>
</feature>
<dbReference type="EMBL" id="JARRAF010000035">
    <property type="protein sequence ID" value="MDK2126294.1"/>
    <property type="molecule type" value="Genomic_DNA"/>
</dbReference>
<evidence type="ECO:0000313" key="3">
    <source>
        <dbReference type="Proteomes" id="UP001172778"/>
    </source>
</evidence>
<evidence type="ECO:0000313" key="2">
    <source>
        <dbReference type="EMBL" id="MDK2126294.1"/>
    </source>
</evidence>
<organism evidence="2 3">
    <name type="scientific">Parachitinimonas caeni</name>
    <dbReference type="NCBI Taxonomy" id="3031301"/>
    <lineage>
        <taxon>Bacteria</taxon>
        <taxon>Pseudomonadati</taxon>
        <taxon>Pseudomonadota</taxon>
        <taxon>Betaproteobacteria</taxon>
        <taxon>Neisseriales</taxon>
        <taxon>Chitinibacteraceae</taxon>
        <taxon>Parachitinimonas</taxon>
    </lineage>
</organism>
<proteinExistence type="predicted"/>
<gene>
    <name evidence="2" type="ORF">PZA18_19805</name>
</gene>
<accession>A0ABT7E2M4</accession>
<comment type="caution">
    <text evidence="2">The sequence shown here is derived from an EMBL/GenBank/DDBJ whole genome shotgun (WGS) entry which is preliminary data.</text>
</comment>
<sequence length="59" mass="6735">MANQLELQMRRELGWDLIEASRPDDYLLVQFECPPPVQTPTSPASQGRSLPLPCRTPQR</sequence>
<dbReference type="Proteomes" id="UP001172778">
    <property type="component" value="Unassembled WGS sequence"/>
</dbReference>
<keyword evidence="3" id="KW-1185">Reference proteome</keyword>